<accession>A0A7W6BAE7</accession>
<comment type="caution">
    <text evidence="1">The sequence shown here is derived from an EMBL/GenBank/DDBJ whole genome shotgun (WGS) entry which is preliminary data.</text>
</comment>
<dbReference type="AlphaFoldDB" id="A0A7W6BAE7"/>
<name>A0A7W6BAE7_9HYPH</name>
<proteinExistence type="predicted"/>
<sequence length="300" mass="32080">MPRISAAAAGNPKAVVGITYQHFNLCCQIKEAASIPSASQNTALAERKVLVSYRATPSVGFHLPRLGQASYIDRATFSAEVSKDIVPKIITANGIDAATLRTEVTPGGYLLKTNASLQTEGDLDDAAADRLASSLGYVLRQYRVLTSRLDDTTGKTRLVIVRFPQGSLSATVAQRFFEAADATKNGLGGGYSVVGDEQIFLNATNSEGKPYSGLDDASFLDGLRRAAVSFGSPKPRVSSLGNATARFIGNDWRRSTRGEGYQTLLGGSDGELVRKLDEISRCYAFLLAKTADSKGWARDE</sequence>
<reference evidence="1 2" key="1">
    <citation type="submission" date="2020-08" db="EMBL/GenBank/DDBJ databases">
        <title>Genomic Encyclopedia of Type Strains, Phase IV (KMG-IV): sequencing the most valuable type-strain genomes for metagenomic binning, comparative biology and taxonomic classification.</title>
        <authorList>
            <person name="Goeker M."/>
        </authorList>
    </citation>
    <scope>NUCLEOTIDE SEQUENCE [LARGE SCALE GENOMIC DNA]</scope>
    <source>
        <strain evidence="1 2">DSM 19331</strain>
    </source>
</reference>
<protein>
    <submittedName>
        <fullName evidence="1">Uncharacterized protein</fullName>
    </submittedName>
</protein>
<dbReference type="EMBL" id="JACIDG010000016">
    <property type="protein sequence ID" value="MBB3918056.1"/>
    <property type="molecule type" value="Genomic_DNA"/>
</dbReference>
<gene>
    <name evidence="1" type="ORF">GGQ65_005387</name>
</gene>
<evidence type="ECO:0000313" key="2">
    <source>
        <dbReference type="Proteomes" id="UP000545490"/>
    </source>
</evidence>
<dbReference type="Proteomes" id="UP000545490">
    <property type="component" value="Unassembled WGS sequence"/>
</dbReference>
<organism evidence="1 2">
    <name type="scientific">Rhizobium fabae</name>
    <dbReference type="NCBI Taxonomy" id="573179"/>
    <lineage>
        <taxon>Bacteria</taxon>
        <taxon>Pseudomonadati</taxon>
        <taxon>Pseudomonadota</taxon>
        <taxon>Alphaproteobacteria</taxon>
        <taxon>Hyphomicrobiales</taxon>
        <taxon>Rhizobiaceae</taxon>
        <taxon>Rhizobium/Agrobacterium group</taxon>
        <taxon>Rhizobium</taxon>
    </lineage>
</organism>
<evidence type="ECO:0000313" key="1">
    <source>
        <dbReference type="EMBL" id="MBB3918056.1"/>
    </source>
</evidence>